<comment type="caution">
    <text evidence="2">The sequence shown here is derived from an EMBL/GenBank/DDBJ whole genome shotgun (WGS) entry which is preliminary data.</text>
</comment>
<feature type="region of interest" description="Disordered" evidence="1">
    <location>
        <begin position="1"/>
        <end position="71"/>
    </location>
</feature>
<evidence type="ECO:0000313" key="2">
    <source>
        <dbReference type="EMBL" id="PUA43502.1"/>
    </source>
</evidence>
<reference evidence="2 3" key="1">
    <citation type="submission" date="2018-03" db="EMBL/GenBank/DDBJ databases">
        <title>Draft genome sequence of the plant growth promoting rhizobacterium Pseudomonas protegens strain BNJ-SS-45 isolated from wheat (Triticum aestivum) rhizosphere.</title>
        <authorList>
            <person name="Bajpai A."/>
            <person name="Shende K."/>
            <person name="Meena N."/>
            <person name="Upadhyayula S.R."/>
            <person name="Suravajhala P."/>
            <person name="Medicherla K.M."/>
            <person name="Johri B.N."/>
        </authorList>
    </citation>
    <scope>NUCLEOTIDE SEQUENCE [LARGE SCALE GENOMIC DNA]</scope>
    <source>
        <strain evidence="2 3">BNJ-SS-45</strain>
    </source>
</reference>
<dbReference type="EMBL" id="PYJM01000005">
    <property type="protein sequence ID" value="PUA43502.1"/>
    <property type="molecule type" value="Genomic_DNA"/>
</dbReference>
<gene>
    <name evidence="2" type="ORF">C5U62_23040</name>
</gene>
<protein>
    <submittedName>
        <fullName evidence="2">Uncharacterized protein</fullName>
    </submittedName>
</protein>
<proteinExistence type="predicted"/>
<sequence length="71" mass="7576">MEINNRPLPPLTAGGSQPGIKLPDSGKVLTPPPLTAQQQEALEKLRDKAKEQPQPPVTVTAPKTSLIDEVV</sequence>
<feature type="compositionally biased region" description="Basic and acidic residues" evidence="1">
    <location>
        <begin position="41"/>
        <end position="51"/>
    </location>
</feature>
<dbReference type="AlphaFoldDB" id="A0A2T6GH76"/>
<dbReference type="RefSeq" id="WP_108545704.1">
    <property type="nucleotide sequence ID" value="NZ_PYJM01000005.1"/>
</dbReference>
<name>A0A2T6GH76_9PSED</name>
<organism evidence="2 3">
    <name type="scientific">Pseudomonas protegens</name>
    <dbReference type="NCBI Taxonomy" id="380021"/>
    <lineage>
        <taxon>Bacteria</taxon>
        <taxon>Pseudomonadati</taxon>
        <taxon>Pseudomonadota</taxon>
        <taxon>Gammaproteobacteria</taxon>
        <taxon>Pseudomonadales</taxon>
        <taxon>Pseudomonadaceae</taxon>
        <taxon>Pseudomonas</taxon>
    </lineage>
</organism>
<dbReference type="Proteomes" id="UP000244178">
    <property type="component" value="Unassembled WGS sequence"/>
</dbReference>
<accession>A0A2T6GH76</accession>
<evidence type="ECO:0000313" key="3">
    <source>
        <dbReference type="Proteomes" id="UP000244178"/>
    </source>
</evidence>
<evidence type="ECO:0000256" key="1">
    <source>
        <dbReference type="SAM" id="MobiDB-lite"/>
    </source>
</evidence>